<proteinExistence type="predicted"/>
<dbReference type="AlphaFoldDB" id="A0A5E4N7X0"/>
<feature type="compositionally biased region" description="Basic and acidic residues" evidence="2">
    <location>
        <begin position="173"/>
        <end position="190"/>
    </location>
</feature>
<feature type="region of interest" description="Disordered" evidence="2">
    <location>
        <begin position="145"/>
        <end position="217"/>
    </location>
</feature>
<evidence type="ECO:0000313" key="4">
    <source>
        <dbReference type="EMBL" id="VVC40852.1"/>
    </source>
</evidence>
<protein>
    <submittedName>
        <fullName evidence="4">Chromatin target of PRMT1 protein, C-terminal</fullName>
    </submittedName>
</protein>
<gene>
    <name evidence="4" type="ORF">CINCED_3A024252</name>
</gene>
<evidence type="ECO:0000256" key="2">
    <source>
        <dbReference type="SAM" id="MobiDB-lite"/>
    </source>
</evidence>
<evidence type="ECO:0000313" key="5">
    <source>
        <dbReference type="Proteomes" id="UP000325440"/>
    </source>
</evidence>
<dbReference type="Proteomes" id="UP000325440">
    <property type="component" value="Unassembled WGS sequence"/>
</dbReference>
<sequence length="217" mass="25548">MSVGIFSLVVTMSSRKTNLLVKNTGMSLNDRFTRIQQKSKTIGEDELVRKPHMLSFNVERRPEVATSLLLNQEFVNRERLRVPLPPLPPPRPEINNRIYSNIMHDMIRSSERLGVPIHDRLTRVPIIEDRRRIRRRRGLKMKVRESNKLKVNEISSNANTTKTTKSKKRQSSKQKDPFPRKEQVFSKEDLDQQLDQFMSHTKQKRDEELNKVIQEHS</sequence>
<dbReference type="Pfam" id="PF13865">
    <property type="entry name" value="FoP_duplication"/>
    <property type="match status" value="1"/>
</dbReference>
<feature type="domain" description="Chromatin target of PRMT1 protein C-terminal" evidence="3">
    <location>
        <begin position="154"/>
        <end position="210"/>
    </location>
</feature>
<dbReference type="GO" id="GO:0003723">
    <property type="term" value="F:RNA binding"/>
    <property type="evidence" value="ECO:0007669"/>
    <property type="project" value="UniProtKB-KW"/>
</dbReference>
<accession>A0A5E4N7X0</accession>
<keyword evidence="5" id="KW-1185">Reference proteome</keyword>
<reference evidence="4 5" key="1">
    <citation type="submission" date="2019-08" db="EMBL/GenBank/DDBJ databases">
        <authorList>
            <person name="Alioto T."/>
            <person name="Alioto T."/>
            <person name="Gomez Garrido J."/>
        </authorList>
    </citation>
    <scope>NUCLEOTIDE SEQUENCE [LARGE SCALE GENOMIC DNA]</scope>
</reference>
<keyword evidence="1" id="KW-0694">RNA-binding</keyword>
<feature type="compositionally biased region" description="Basic and acidic residues" evidence="2">
    <location>
        <begin position="204"/>
        <end position="217"/>
    </location>
</feature>
<dbReference type="InterPro" id="IPR025715">
    <property type="entry name" value="FoP_C"/>
</dbReference>
<dbReference type="OrthoDB" id="6616346at2759"/>
<evidence type="ECO:0000256" key="1">
    <source>
        <dbReference type="ARBA" id="ARBA00022884"/>
    </source>
</evidence>
<name>A0A5E4N7X0_9HEMI</name>
<evidence type="ECO:0000259" key="3">
    <source>
        <dbReference type="Pfam" id="PF13865"/>
    </source>
</evidence>
<dbReference type="EMBL" id="CABPRJ010001908">
    <property type="protein sequence ID" value="VVC40852.1"/>
    <property type="molecule type" value="Genomic_DNA"/>
</dbReference>
<organism evidence="4 5">
    <name type="scientific">Cinara cedri</name>
    <dbReference type="NCBI Taxonomy" id="506608"/>
    <lineage>
        <taxon>Eukaryota</taxon>
        <taxon>Metazoa</taxon>
        <taxon>Ecdysozoa</taxon>
        <taxon>Arthropoda</taxon>
        <taxon>Hexapoda</taxon>
        <taxon>Insecta</taxon>
        <taxon>Pterygota</taxon>
        <taxon>Neoptera</taxon>
        <taxon>Paraneoptera</taxon>
        <taxon>Hemiptera</taxon>
        <taxon>Sternorrhyncha</taxon>
        <taxon>Aphidomorpha</taxon>
        <taxon>Aphidoidea</taxon>
        <taxon>Aphididae</taxon>
        <taxon>Lachninae</taxon>
        <taxon>Cinara</taxon>
    </lineage>
</organism>